<dbReference type="EC" id="3.5.1.87" evidence="4"/>
<dbReference type="SUPFAM" id="SSF55031">
    <property type="entry name" value="Bacterial exopeptidase dimerisation domain"/>
    <property type="match status" value="1"/>
</dbReference>
<sequence>MQNQKIAINGKRLEETIERFADFGRTDNNGVTRLALSDEDVGSRNYLVECCEALGLHVTKDDLGNQYARFEGSDPKADPVYVGSHLDSVKKGGRYDGALGVIAALEVIRTMIDYSIQPKRPIILVNFTNEEGARFEPSMMSSGVLSGKFNQEEMNEKRDQNGVTFLEALKESGYEGKADERLTNGKAFLELHIEQGPVLEQEEITIGAVECVVGMVCYEIEVLGDSNHAGTTPMAMRDDALFTAVDTIQSLRNRLDQLDERLVYTIGRIEASPNIHTVIPNRIVFSLEARHQDEEIIDKVEQIIHSFKERNRIEPKRLWQRDTVWFDSAVVKVVEEASKQLGTTHRRMVSGAGHDAQFIASMMPTAMIFVPSLRGKSHSEDEYTSPKDCIAGVNVLFEAVSTLSQE</sequence>
<accession>A0ABS2PHN9</accession>
<dbReference type="SUPFAM" id="SSF53187">
    <property type="entry name" value="Zn-dependent exopeptidases"/>
    <property type="match status" value="1"/>
</dbReference>
<dbReference type="RefSeq" id="WP_204699698.1">
    <property type="nucleotide sequence ID" value="NZ_JAFBEC010000019.1"/>
</dbReference>
<evidence type="ECO:0000313" key="4">
    <source>
        <dbReference type="EMBL" id="MBM7634953.1"/>
    </source>
</evidence>
<dbReference type="Proteomes" id="UP000741863">
    <property type="component" value="Unassembled WGS sequence"/>
</dbReference>
<comment type="similarity">
    <text evidence="1">Belongs to the peptidase M20 family.</text>
</comment>
<dbReference type="InterPro" id="IPR036264">
    <property type="entry name" value="Bact_exopeptidase_dim_dom"/>
</dbReference>
<dbReference type="CDD" id="cd03884">
    <property type="entry name" value="M20_bAS"/>
    <property type="match status" value="1"/>
</dbReference>
<dbReference type="Gene3D" id="3.40.630.10">
    <property type="entry name" value="Zn peptidases"/>
    <property type="match status" value="1"/>
</dbReference>
<dbReference type="NCBIfam" id="NF006771">
    <property type="entry name" value="PRK09290.1-5"/>
    <property type="match status" value="1"/>
</dbReference>
<evidence type="ECO:0000256" key="1">
    <source>
        <dbReference type="ARBA" id="ARBA00006153"/>
    </source>
</evidence>
<keyword evidence="5" id="KW-1185">Reference proteome</keyword>
<dbReference type="PANTHER" id="PTHR32494:SF5">
    <property type="entry name" value="ALLANTOATE AMIDOHYDROLASE"/>
    <property type="match status" value="1"/>
</dbReference>
<dbReference type="InterPro" id="IPR002933">
    <property type="entry name" value="Peptidase_M20"/>
</dbReference>
<evidence type="ECO:0000259" key="3">
    <source>
        <dbReference type="Pfam" id="PF07687"/>
    </source>
</evidence>
<evidence type="ECO:0000256" key="2">
    <source>
        <dbReference type="ARBA" id="ARBA00022801"/>
    </source>
</evidence>
<dbReference type="GO" id="GO:0050538">
    <property type="term" value="F:N-carbamoyl-L-amino-acid hydrolase activity"/>
    <property type="evidence" value="ECO:0007669"/>
    <property type="project" value="UniProtKB-EC"/>
</dbReference>
<dbReference type="InterPro" id="IPR010158">
    <property type="entry name" value="Amidase_Cbmase"/>
</dbReference>
<keyword evidence="2 4" id="KW-0378">Hydrolase</keyword>
<proteinExistence type="inferred from homology"/>
<dbReference type="EMBL" id="JAFBEC010000019">
    <property type="protein sequence ID" value="MBM7634953.1"/>
    <property type="molecule type" value="Genomic_DNA"/>
</dbReference>
<protein>
    <submittedName>
        <fullName evidence="4">N-carbamoyl-L-amino-acid hydrolase</fullName>
        <ecNumber evidence="4">3.5.1.87</ecNumber>
    </submittedName>
</protein>
<dbReference type="PANTHER" id="PTHR32494">
    <property type="entry name" value="ALLANTOATE DEIMINASE-RELATED"/>
    <property type="match status" value="1"/>
</dbReference>
<dbReference type="InterPro" id="IPR011650">
    <property type="entry name" value="Peptidase_M20_dimer"/>
</dbReference>
<feature type="domain" description="Peptidase M20 dimerisation" evidence="3">
    <location>
        <begin position="214"/>
        <end position="305"/>
    </location>
</feature>
<dbReference type="Pfam" id="PF07687">
    <property type="entry name" value="M20_dimer"/>
    <property type="match status" value="1"/>
</dbReference>
<name>A0ABS2PHN9_9BACL</name>
<dbReference type="NCBIfam" id="TIGR01879">
    <property type="entry name" value="hydantase"/>
    <property type="match status" value="1"/>
</dbReference>
<reference evidence="4 5" key="1">
    <citation type="submission" date="2021-01" db="EMBL/GenBank/DDBJ databases">
        <title>Genomic Encyclopedia of Type Strains, Phase IV (KMG-IV): sequencing the most valuable type-strain genomes for metagenomic binning, comparative biology and taxonomic classification.</title>
        <authorList>
            <person name="Goeker M."/>
        </authorList>
    </citation>
    <scope>NUCLEOTIDE SEQUENCE [LARGE SCALE GENOMIC DNA]</scope>
    <source>
        <strain evidence="4 5">DSM 25540</strain>
    </source>
</reference>
<dbReference type="PIRSF" id="PIRSF001235">
    <property type="entry name" value="Amidase_carbamoylase"/>
    <property type="match status" value="1"/>
</dbReference>
<dbReference type="Gene3D" id="3.30.70.360">
    <property type="match status" value="1"/>
</dbReference>
<gene>
    <name evidence="4" type="ORF">JOD17_004080</name>
</gene>
<evidence type="ECO:0000313" key="5">
    <source>
        <dbReference type="Proteomes" id="UP000741863"/>
    </source>
</evidence>
<comment type="caution">
    <text evidence="4">The sequence shown here is derived from an EMBL/GenBank/DDBJ whole genome shotgun (WGS) entry which is preliminary data.</text>
</comment>
<dbReference type="Pfam" id="PF01546">
    <property type="entry name" value="Peptidase_M20"/>
    <property type="match status" value="1"/>
</dbReference>
<organism evidence="4 5">
    <name type="scientific">Geomicrobium sediminis</name>
    <dbReference type="NCBI Taxonomy" id="1347788"/>
    <lineage>
        <taxon>Bacteria</taxon>
        <taxon>Bacillati</taxon>
        <taxon>Bacillota</taxon>
        <taxon>Bacilli</taxon>
        <taxon>Bacillales</taxon>
        <taxon>Geomicrobium</taxon>
    </lineage>
</organism>